<evidence type="ECO:0000256" key="1">
    <source>
        <dbReference type="SAM" id="MobiDB-lite"/>
    </source>
</evidence>
<dbReference type="Proteomes" id="UP000274131">
    <property type="component" value="Unassembled WGS sequence"/>
</dbReference>
<accession>A0A0N4V9L3</accession>
<reference evidence="2 3" key="2">
    <citation type="submission" date="2018-10" db="EMBL/GenBank/DDBJ databases">
        <authorList>
            <consortium name="Pathogen Informatics"/>
        </authorList>
    </citation>
    <scope>NUCLEOTIDE SEQUENCE [LARGE SCALE GENOMIC DNA]</scope>
</reference>
<name>A0A0N4V9L3_ENTVE</name>
<reference evidence="4" key="1">
    <citation type="submission" date="2017-02" db="UniProtKB">
        <authorList>
            <consortium name="WormBaseParasite"/>
        </authorList>
    </citation>
    <scope>IDENTIFICATION</scope>
</reference>
<feature type="compositionally biased region" description="Low complexity" evidence="1">
    <location>
        <begin position="46"/>
        <end position="60"/>
    </location>
</feature>
<gene>
    <name evidence="2" type="ORF">EVEC_LOCUS6652</name>
</gene>
<feature type="region of interest" description="Disordered" evidence="1">
    <location>
        <begin position="36"/>
        <end position="60"/>
    </location>
</feature>
<evidence type="ECO:0000313" key="4">
    <source>
        <dbReference type="WBParaSite" id="EVEC_0000713101-mRNA-1"/>
    </source>
</evidence>
<dbReference type="WBParaSite" id="EVEC_0000713101-mRNA-1">
    <property type="protein sequence ID" value="EVEC_0000713101-mRNA-1"/>
    <property type="gene ID" value="EVEC_0000713101"/>
</dbReference>
<proteinExistence type="predicted"/>
<sequence length="120" mass="12998">MAHSTPTKPFLPPKPVKIASVKNKCALLTNSVTPVGSSPVIKTGETPTVKSSSTSSTKPMHSTAFLSRIFGSKSRGDFDSYGAENPSVKRRRRPVSAVFSQAFHRLSTTSIYNKRDWADG</sequence>
<dbReference type="OrthoDB" id="5876817at2759"/>
<dbReference type="EMBL" id="UXUI01008597">
    <property type="protein sequence ID" value="VDD91901.1"/>
    <property type="molecule type" value="Genomic_DNA"/>
</dbReference>
<protein>
    <submittedName>
        <fullName evidence="2 4">Uncharacterized protein</fullName>
    </submittedName>
</protein>
<evidence type="ECO:0000313" key="2">
    <source>
        <dbReference type="EMBL" id="VDD91901.1"/>
    </source>
</evidence>
<dbReference type="AlphaFoldDB" id="A0A0N4V9L3"/>
<keyword evidence="3" id="KW-1185">Reference proteome</keyword>
<organism evidence="4">
    <name type="scientific">Enterobius vermicularis</name>
    <name type="common">Human pinworm</name>
    <dbReference type="NCBI Taxonomy" id="51028"/>
    <lineage>
        <taxon>Eukaryota</taxon>
        <taxon>Metazoa</taxon>
        <taxon>Ecdysozoa</taxon>
        <taxon>Nematoda</taxon>
        <taxon>Chromadorea</taxon>
        <taxon>Rhabditida</taxon>
        <taxon>Spirurina</taxon>
        <taxon>Oxyuridomorpha</taxon>
        <taxon>Oxyuroidea</taxon>
        <taxon>Oxyuridae</taxon>
        <taxon>Enterobius</taxon>
    </lineage>
</organism>
<evidence type="ECO:0000313" key="3">
    <source>
        <dbReference type="Proteomes" id="UP000274131"/>
    </source>
</evidence>